<reference evidence="2" key="1">
    <citation type="journal article" date="2019" name="Int. J. Syst. Evol. Microbiol.">
        <title>The Global Catalogue of Microorganisms (GCM) 10K type strain sequencing project: providing services to taxonomists for standard genome sequencing and annotation.</title>
        <authorList>
            <consortium name="The Broad Institute Genomics Platform"/>
            <consortium name="The Broad Institute Genome Sequencing Center for Infectious Disease"/>
            <person name="Wu L."/>
            <person name="Ma J."/>
        </authorList>
    </citation>
    <scope>NUCLEOTIDE SEQUENCE [LARGE SCALE GENOMIC DNA]</scope>
    <source>
        <strain evidence="2">JCM 18401</strain>
    </source>
</reference>
<keyword evidence="2" id="KW-1185">Reference proteome</keyword>
<name>A0ABP9F4E2_9GAMM</name>
<dbReference type="InterPro" id="IPR011250">
    <property type="entry name" value="OMP/PagP_B-barrel"/>
</dbReference>
<evidence type="ECO:0000313" key="2">
    <source>
        <dbReference type="Proteomes" id="UP001499988"/>
    </source>
</evidence>
<evidence type="ECO:0008006" key="3">
    <source>
        <dbReference type="Google" id="ProtNLM"/>
    </source>
</evidence>
<dbReference type="Proteomes" id="UP001499988">
    <property type="component" value="Unassembled WGS sequence"/>
</dbReference>
<organism evidence="1 2">
    <name type="scientific">Ferrimonas pelagia</name>
    <dbReference type="NCBI Taxonomy" id="1177826"/>
    <lineage>
        <taxon>Bacteria</taxon>
        <taxon>Pseudomonadati</taxon>
        <taxon>Pseudomonadota</taxon>
        <taxon>Gammaproteobacteria</taxon>
        <taxon>Alteromonadales</taxon>
        <taxon>Ferrimonadaceae</taxon>
        <taxon>Ferrimonas</taxon>
    </lineage>
</organism>
<protein>
    <recommendedName>
        <fullName evidence="3">DUF3575 domain-containing protein</fullName>
    </recommendedName>
</protein>
<evidence type="ECO:0000313" key="1">
    <source>
        <dbReference type="EMBL" id="GAA4889585.1"/>
    </source>
</evidence>
<proteinExistence type="predicted"/>
<dbReference type="EMBL" id="BAABJZ010000080">
    <property type="protein sequence ID" value="GAA4889585.1"/>
    <property type="molecule type" value="Genomic_DNA"/>
</dbReference>
<gene>
    <name evidence="1" type="ORF">GCM10023333_23590</name>
</gene>
<dbReference type="SUPFAM" id="SSF56925">
    <property type="entry name" value="OMPA-like"/>
    <property type="match status" value="1"/>
</dbReference>
<accession>A0ABP9F4E2</accession>
<comment type="caution">
    <text evidence="1">The sequence shown here is derived from an EMBL/GenBank/DDBJ whole genome shotgun (WGS) entry which is preliminary data.</text>
</comment>
<sequence>MFIRALLLFACTLPLQAQEHRLLLSGGASWQSNDDVALAHQGAITGLQYHYQLHRHWSLITGYFTGELDSGALRELPLLLERRLGLRGAHTLYLQAGNHWYWHREEDGLALTFGGGWQWRSDHGGLIRAGYQQNSRTGHDGFSDSRMVLALGWTF</sequence>